<protein>
    <submittedName>
        <fullName evidence="2">Uncharacterized protein LOC128201090</fullName>
    </submittedName>
</protein>
<gene>
    <name evidence="2" type="primary">LOC128201090</name>
</gene>
<dbReference type="GeneID" id="128201090"/>
<reference evidence="2" key="1">
    <citation type="submission" date="2025-08" db="UniProtKB">
        <authorList>
            <consortium name="RefSeq"/>
        </authorList>
    </citation>
    <scope>IDENTIFICATION</scope>
    <source>
        <tissue evidence="2">Whole larvae</tissue>
    </source>
</reference>
<evidence type="ECO:0000313" key="1">
    <source>
        <dbReference type="Proteomes" id="UP001652740"/>
    </source>
</evidence>
<evidence type="ECO:0000313" key="2">
    <source>
        <dbReference type="RefSeq" id="XP_052752736.1"/>
    </source>
</evidence>
<organism evidence="1 2">
    <name type="scientific">Galleria mellonella</name>
    <name type="common">Greater wax moth</name>
    <dbReference type="NCBI Taxonomy" id="7137"/>
    <lineage>
        <taxon>Eukaryota</taxon>
        <taxon>Metazoa</taxon>
        <taxon>Ecdysozoa</taxon>
        <taxon>Arthropoda</taxon>
        <taxon>Hexapoda</taxon>
        <taxon>Insecta</taxon>
        <taxon>Pterygota</taxon>
        <taxon>Neoptera</taxon>
        <taxon>Endopterygota</taxon>
        <taxon>Lepidoptera</taxon>
        <taxon>Glossata</taxon>
        <taxon>Ditrysia</taxon>
        <taxon>Pyraloidea</taxon>
        <taxon>Pyralidae</taxon>
        <taxon>Galleriinae</taxon>
        <taxon>Galleria</taxon>
    </lineage>
</organism>
<name>A0ABM3MN07_GALME</name>
<keyword evidence="1" id="KW-1185">Reference proteome</keyword>
<accession>A0ABM3MN07</accession>
<sequence>MFTDINKYAYLLFVILVKGNIQCPIDKAEDAKVAYKSGEIPDQSPLITIDTIKDKLKEKGIFDFQDQSINEREKKELNKLFNAIEIMTTSRNRQPSNAQNIFSSLRVVERAVKKQFKEGQISESLASKFKWEKLSSRQKREKSHYHLDKRTNMRIFDTEQY</sequence>
<dbReference type="Proteomes" id="UP001652740">
    <property type="component" value="Unplaced"/>
</dbReference>
<proteinExistence type="predicted"/>
<dbReference type="RefSeq" id="XP_052752736.1">
    <property type="nucleotide sequence ID" value="XM_052896776.1"/>
</dbReference>